<dbReference type="InterPro" id="IPR013328">
    <property type="entry name" value="6PGD_dom2"/>
</dbReference>
<dbReference type="Gene3D" id="1.10.1040.10">
    <property type="entry name" value="N-(1-d-carboxylethyl)-l-norvaline Dehydrogenase, domain 2"/>
    <property type="match status" value="1"/>
</dbReference>
<evidence type="ECO:0008006" key="6">
    <source>
        <dbReference type="Google" id="ProtNLM"/>
    </source>
</evidence>
<dbReference type="Pfam" id="PF07479">
    <property type="entry name" value="NAD_Gly3P_dh_C"/>
    <property type="match status" value="1"/>
</dbReference>
<dbReference type="SUPFAM" id="SSF48179">
    <property type="entry name" value="6-phosphogluconate dehydrogenase C-terminal domain-like"/>
    <property type="match status" value="1"/>
</dbReference>
<dbReference type="AlphaFoldDB" id="A0A381XNT7"/>
<reference evidence="5" key="1">
    <citation type="submission" date="2018-05" db="EMBL/GenBank/DDBJ databases">
        <authorList>
            <person name="Lanie J.A."/>
            <person name="Ng W.-L."/>
            <person name="Kazmierczak K.M."/>
            <person name="Andrzejewski T.M."/>
            <person name="Davidsen T.M."/>
            <person name="Wayne K.J."/>
            <person name="Tettelin H."/>
            <person name="Glass J.I."/>
            <person name="Rusch D."/>
            <person name="Podicherti R."/>
            <person name="Tsui H.-C.T."/>
            <person name="Winkler M.E."/>
        </authorList>
    </citation>
    <scope>NUCLEOTIDE SEQUENCE</scope>
</reference>
<evidence type="ECO:0000313" key="5">
    <source>
        <dbReference type="EMBL" id="SVA66310.1"/>
    </source>
</evidence>
<proteinExistence type="inferred from homology"/>
<dbReference type="PIRSF" id="PIRSF000114">
    <property type="entry name" value="Glycerol-3-P_dh"/>
    <property type="match status" value="1"/>
</dbReference>
<dbReference type="EMBL" id="UINC01015812">
    <property type="protein sequence ID" value="SVA66310.1"/>
    <property type="molecule type" value="Genomic_DNA"/>
</dbReference>
<evidence type="ECO:0000256" key="1">
    <source>
        <dbReference type="ARBA" id="ARBA00011009"/>
    </source>
</evidence>
<dbReference type="GO" id="GO:0046168">
    <property type="term" value="P:glycerol-3-phosphate catabolic process"/>
    <property type="evidence" value="ECO:0007669"/>
    <property type="project" value="InterPro"/>
</dbReference>
<dbReference type="Pfam" id="PF01210">
    <property type="entry name" value="NAD_Gly3P_dh_N"/>
    <property type="match status" value="1"/>
</dbReference>
<keyword evidence="2" id="KW-0560">Oxidoreductase</keyword>
<evidence type="ECO:0000259" key="3">
    <source>
        <dbReference type="Pfam" id="PF01210"/>
    </source>
</evidence>
<evidence type="ECO:0000259" key="4">
    <source>
        <dbReference type="Pfam" id="PF07479"/>
    </source>
</evidence>
<dbReference type="InterPro" id="IPR006109">
    <property type="entry name" value="G3P_DH_NAD-dep_C"/>
</dbReference>
<dbReference type="InterPro" id="IPR006168">
    <property type="entry name" value="G3P_DH_NAD-dep"/>
</dbReference>
<dbReference type="InterPro" id="IPR011128">
    <property type="entry name" value="G3P_DH_NAD-dep_N"/>
</dbReference>
<sequence>MKKILVLGAGAMGSAFTVPCAENRNEISLIGTHLEDELVDNLNKNNFLHPALNTHLPKKIKISKFEKFDEELKSNPDIVVLAISSKGIDWACEQLIKNYSKDHRFVLLTKGLTLMDSKISTISSKINSIFKKKGLSEQNLSSVKGPCLATGLANKIRTSTVIANKNISTAKEISEIVSTDYYRTEISEDIIGVETAGAIKNIYSMLIGASIGLSGEKIKKNIQEKYYHNTSSALFRNALAEMKKFIKLMGGKEDTAYGLAGLGDLYVSVAGGRNSMMGKYLGQGHLYLDIKEQFMKNITVEGADLALEIGPKILKDFNNNDFPIMFSLVKSICENKKLEINW</sequence>
<dbReference type="GO" id="GO:0005829">
    <property type="term" value="C:cytosol"/>
    <property type="evidence" value="ECO:0007669"/>
    <property type="project" value="TreeGrafter"/>
</dbReference>
<accession>A0A381XNT7</accession>
<dbReference type="PANTHER" id="PTHR11728:SF1">
    <property type="entry name" value="GLYCEROL-3-PHOSPHATE DEHYDROGENASE [NAD(+)] 2, CHLOROPLASTIC"/>
    <property type="match status" value="1"/>
</dbReference>
<feature type="domain" description="Glycerol-3-phosphate dehydrogenase NAD-dependent N-terminal" evidence="3">
    <location>
        <begin position="3"/>
        <end position="169"/>
    </location>
</feature>
<dbReference type="GO" id="GO:0016616">
    <property type="term" value="F:oxidoreductase activity, acting on the CH-OH group of donors, NAD or NADP as acceptor"/>
    <property type="evidence" value="ECO:0007669"/>
    <property type="project" value="InterPro"/>
</dbReference>
<dbReference type="PANTHER" id="PTHR11728">
    <property type="entry name" value="GLYCEROL-3-PHOSPHATE DEHYDROGENASE"/>
    <property type="match status" value="1"/>
</dbReference>
<dbReference type="InterPro" id="IPR008927">
    <property type="entry name" value="6-PGluconate_DH-like_C_sf"/>
</dbReference>
<dbReference type="Gene3D" id="3.40.50.720">
    <property type="entry name" value="NAD(P)-binding Rossmann-like Domain"/>
    <property type="match status" value="1"/>
</dbReference>
<dbReference type="SUPFAM" id="SSF51735">
    <property type="entry name" value="NAD(P)-binding Rossmann-fold domains"/>
    <property type="match status" value="1"/>
</dbReference>
<dbReference type="PRINTS" id="PR00077">
    <property type="entry name" value="GPDHDRGNASE"/>
</dbReference>
<comment type="similarity">
    <text evidence="1">Belongs to the NAD-dependent glycerol-3-phosphate dehydrogenase family.</text>
</comment>
<gene>
    <name evidence="5" type="ORF">METZ01_LOCUS119164</name>
</gene>
<name>A0A381XNT7_9ZZZZ</name>
<feature type="domain" description="Glycerol-3-phosphate dehydrogenase NAD-dependent C-terminal" evidence="4">
    <location>
        <begin position="189"/>
        <end position="337"/>
    </location>
</feature>
<evidence type="ECO:0000256" key="2">
    <source>
        <dbReference type="ARBA" id="ARBA00023002"/>
    </source>
</evidence>
<organism evidence="5">
    <name type="scientific">marine metagenome</name>
    <dbReference type="NCBI Taxonomy" id="408172"/>
    <lineage>
        <taxon>unclassified sequences</taxon>
        <taxon>metagenomes</taxon>
        <taxon>ecological metagenomes</taxon>
    </lineage>
</organism>
<dbReference type="GO" id="GO:0051287">
    <property type="term" value="F:NAD binding"/>
    <property type="evidence" value="ECO:0007669"/>
    <property type="project" value="InterPro"/>
</dbReference>
<protein>
    <recommendedName>
        <fullName evidence="6">Glycerol-3-phosphate dehydrogenase (NAD(P)(+))</fullName>
    </recommendedName>
</protein>
<dbReference type="InterPro" id="IPR036291">
    <property type="entry name" value="NAD(P)-bd_dom_sf"/>
</dbReference>
<dbReference type="GO" id="GO:0005975">
    <property type="term" value="P:carbohydrate metabolic process"/>
    <property type="evidence" value="ECO:0007669"/>
    <property type="project" value="InterPro"/>
</dbReference>